<dbReference type="Gene3D" id="1.10.30.50">
    <property type="match status" value="1"/>
</dbReference>
<keyword evidence="2" id="KW-1185">Reference proteome</keyword>
<dbReference type="Proteomes" id="UP000654257">
    <property type="component" value="Unassembled WGS sequence"/>
</dbReference>
<reference evidence="1" key="2">
    <citation type="submission" date="2020-09" db="EMBL/GenBank/DDBJ databases">
        <authorList>
            <person name="Sun Q."/>
            <person name="Sedlacek I."/>
        </authorList>
    </citation>
    <scope>NUCLEOTIDE SEQUENCE</scope>
    <source>
        <strain evidence="1">CCM 7905</strain>
    </source>
</reference>
<evidence type="ECO:0000313" key="1">
    <source>
        <dbReference type="EMBL" id="GGG01833.1"/>
    </source>
</evidence>
<protein>
    <recommendedName>
        <fullName evidence="3">HNH endonuclease</fullName>
    </recommendedName>
</protein>
<sequence>MANHSTYAWRKAAQEFKAECYRQGIVICHLCGTEIPENAPRNSKMEFCADHLIPMELLDDPSDTSALAPSHRVCNTRRGLGPVRPMSPPQQALPAPVVPAAAPTIVAPQPKRAMVKSSMLCVDSAGLGGHPRIAQCRNAPGHHTLVAYVARAEAEQSRIAVYDHQR</sequence>
<evidence type="ECO:0000313" key="2">
    <source>
        <dbReference type="Proteomes" id="UP000654257"/>
    </source>
</evidence>
<comment type="caution">
    <text evidence="1">The sequence shown here is derived from an EMBL/GenBank/DDBJ whole genome shotgun (WGS) entry which is preliminary data.</text>
</comment>
<accession>A0A917D0B8</accession>
<name>A0A917D0B8_9NOCA</name>
<dbReference type="EMBL" id="BMCU01000002">
    <property type="protein sequence ID" value="GGG01833.1"/>
    <property type="molecule type" value="Genomic_DNA"/>
</dbReference>
<organism evidence="1 2">
    <name type="scientific">Rhodococcoides trifolii</name>
    <dbReference type="NCBI Taxonomy" id="908250"/>
    <lineage>
        <taxon>Bacteria</taxon>
        <taxon>Bacillati</taxon>
        <taxon>Actinomycetota</taxon>
        <taxon>Actinomycetes</taxon>
        <taxon>Mycobacteriales</taxon>
        <taxon>Nocardiaceae</taxon>
        <taxon>Rhodococcoides</taxon>
    </lineage>
</organism>
<evidence type="ECO:0008006" key="3">
    <source>
        <dbReference type="Google" id="ProtNLM"/>
    </source>
</evidence>
<gene>
    <name evidence="1" type="ORF">GCM10007304_14780</name>
</gene>
<reference evidence="1" key="1">
    <citation type="journal article" date="2014" name="Int. J. Syst. Evol. Microbiol.">
        <title>Complete genome sequence of Corynebacterium casei LMG S-19264T (=DSM 44701T), isolated from a smear-ripened cheese.</title>
        <authorList>
            <consortium name="US DOE Joint Genome Institute (JGI-PGF)"/>
            <person name="Walter F."/>
            <person name="Albersmeier A."/>
            <person name="Kalinowski J."/>
            <person name="Ruckert C."/>
        </authorList>
    </citation>
    <scope>NUCLEOTIDE SEQUENCE</scope>
    <source>
        <strain evidence="1">CCM 7905</strain>
    </source>
</reference>
<dbReference type="AlphaFoldDB" id="A0A917D0B8"/>
<proteinExistence type="predicted"/>